<evidence type="ECO:0000256" key="1">
    <source>
        <dbReference type="SAM" id="Coils"/>
    </source>
</evidence>
<dbReference type="AlphaFoldDB" id="A0A7S0WQA9"/>
<sequence length="346" mass="38202">VYGAFGPPAIAPLGSSGDGYYQTHNVNIFPYAALGLVTGVALTAQAQCEVPPSPEAVQEAMLARRRENVRRYVDELVLKTDTASFLPQVVEKEIYAGVLMLVVSMLHETALQMQGTGVLGHELQINLVEANLPPVAKGIDIPDFGPIADMFLADEEINVRAVPDFIERQLYINILSMLYGLMYEISRSANIQSMGMKLSLALSPSLEQFESAGGFSHDFEIDPATIDQQLKAAGVELDGGHLYSGLQEKLYRDFFKFLLCSAAAVLDTTKMRVFDCDIELKLGKLDELPHMAGVKPTKAAATLQKDKLQAELQALRKEEALIEQRTHRRLAEVEARKKEIKKLLRN</sequence>
<dbReference type="EMBL" id="HBFA01027241">
    <property type="protein sequence ID" value="CAD8677906.1"/>
    <property type="molecule type" value="Transcribed_RNA"/>
</dbReference>
<keyword evidence="1" id="KW-0175">Coiled coil</keyword>
<evidence type="ECO:0000313" key="2">
    <source>
        <dbReference type="EMBL" id="CAD8677906.1"/>
    </source>
</evidence>
<protein>
    <submittedName>
        <fullName evidence="2">Uncharacterized protein</fullName>
    </submittedName>
</protein>
<name>A0A7S0WQA9_9CHLO</name>
<gene>
    <name evidence="2" type="ORF">POBO1169_LOCUS13824</name>
</gene>
<accession>A0A7S0WQA9</accession>
<organism evidence="2">
    <name type="scientific">Pyramimonas obovata</name>
    <dbReference type="NCBI Taxonomy" id="1411642"/>
    <lineage>
        <taxon>Eukaryota</taxon>
        <taxon>Viridiplantae</taxon>
        <taxon>Chlorophyta</taxon>
        <taxon>Pyramimonadophyceae</taxon>
        <taxon>Pyramimonadales</taxon>
        <taxon>Pyramimonadaceae</taxon>
        <taxon>Pyramimonas</taxon>
        <taxon>Pyramimonas incertae sedis</taxon>
    </lineage>
</organism>
<feature type="non-terminal residue" evidence="2">
    <location>
        <position position="1"/>
    </location>
</feature>
<feature type="coiled-coil region" evidence="1">
    <location>
        <begin position="298"/>
        <end position="325"/>
    </location>
</feature>
<reference evidence="2" key="1">
    <citation type="submission" date="2021-01" db="EMBL/GenBank/DDBJ databases">
        <authorList>
            <person name="Corre E."/>
            <person name="Pelletier E."/>
            <person name="Niang G."/>
            <person name="Scheremetjew M."/>
            <person name="Finn R."/>
            <person name="Kale V."/>
            <person name="Holt S."/>
            <person name="Cochrane G."/>
            <person name="Meng A."/>
            <person name="Brown T."/>
            <person name="Cohen L."/>
        </authorList>
    </citation>
    <scope>NUCLEOTIDE SEQUENCE</scope>
    <source>
        <strain evidence="2">CCMP722</strain>
    </source>
</reference>
<proteinExistence type="predicted"/>